<dbReference type="OrthoDB" id="6071591at2759"/>
<sequence>MNGKFGIIELPPVVSNTVCPESPPQVFSHTVGPAGDASTTDKTDDHAHYHRNGSPSNDHDHEYICKLLTEENEEEEDEQECIDRTKIITDMLTITSNKDYDYASLLRTSTQRDLSEQDIFMAIIQEMKERCPSLLNTLISVCVKDKEKVTVRQITSVAVAYSCLMFSRNNKNSAIQRVLTLLAVKGDANDEFIRRLNRMSLSLSCSGKIRILDKAVSASKIQLVEAIRSNPIMKITGDNLDFYIRTNHQSTENSNQDIHWFASNAFFARLSYEGLSENKPEVSPVFVGVIVTMVRLQDIDAEMFVLNQCETVKMIDVKKVLIGRLLCDSEEFEWLNRKLPQHIPHRYSDRMSKKQQVFTLKIMFKDESKNEDCLNIMSDYEDQIIELYTKAYGNTDMLDRHGVVLGGDMLTRERLQNAKNIRHLALTPRGRFQHLAPVTCELWHVKQDLLAKAYKALYKQESLGQCGTLFHLKTVLRRTNANGNVKSNYKAHEELLLLIVKALIRIAADDLPHSSEQNRETVLSHIFSKIYGLNCSNDDFIYNYYCNLITWGLQIINMSDTAKEGDTERLILNMKENAEFFYSNSTMSKYFTECVNTILQVNFLLSPHTRTRVLEGAFVNTKGGNGQNKEADLVQEHAIRNQKDIIRGLGANKTETATRRASGSANIIYKIGDNVDKLLNIPKPTTSHTKKTTSKDLDLAVSILRKVGPFNYVKGRKFDSFKEIPKKSQKNC</sequence>
<reference evidence="3" key="1">
    <citation type="submission" date="2021-03" db="EMBL/GenBank/DDBJ databases">
        <authorList>
            <person name="Bekaert M."/>
        </authorList>
    </citation>
    <scope>NUCLEOTIDE SEQUENCE</scope>
</reference>
<evidence type="ECO:0000259" key="2">
    <source>
        <dbReference type="Pfam" id="PF20231"/>
    </source>
</evidence>
<dbReference type="Proteomes" id="UP000683360">
    <property type="component" value="Unassembled WGS sequence"/>
</dbReference>
<name>A0A8S3QGB3_MYTED</name>
<evidence type="ECO:0000256" key="1">
    <source>
        <dbReference type="SAM" id="MobiDB-lite"/>
    </source>
</evidence>
<feature type="domain" description="DUF6589" evidence="2">
    <location>
        <begin position="348"/>
        <end position="688"/>
    </location>
</feature>
<keyword evidence="4" id="KW-1185">Reference proteome</keyword>
<protein>
    <recommendedName>
        <fullName evidence="2">DUF6589 domain-containing protein</fullName>
    </recommendedName>
</protein>
<organism evidence="3 4">
    <name type="scientific">Mytilus edulis</name>
    <name type="common">Blue mussel</name>
    <dbReference type="NCBI Taxonomy" id="6550"/>
    <lineage>
        <taxon>Eukaryota</taxon>
        <taxon>Metazoa</taxon>
        <taxon>Spiralia</taxon>
        <taxon>Lophotrochozoa</taxon>
        <taxon>Mollusca</taxon>
        <taxon>Bivalvia</taxon>
        <taxon>Autobranchia</taxon>
        <taxon>Pteriomorphia</taxon>
        <taxon>Mytilida</taxon>
        <taxon>Mytiloidea</taxon>
        <taxon>Mytilidae</taxon>
        <taxon>Mytilinae</taxon>
        <taxon>Mytilus</taxon>
    </lineage>
</organism>
<accession>A0A8S3QGB3</accession>
<dbReference type="Pfam" id="PF20231">
    <property type="entry name" value="DUF6589"/>
    <property type="match status" value="1"/>
</dbReference>
<dbReference type="InterPro" id="IPR046496">
    <property type="entry name" value="DUF6589"/>
</dbReference>
<evidence type="ECO:0000313" key="4">
    <source>
        <dbReference type="Proteomes" id="UP000683360"/>
    </source>
</evidence>
<feature type="region of interest" description="Disordered" evidence="1">
    <location>
        <begin position="32"/>
        <end position="57"/>
    </location>
</feature>
<comment type="caution">
    <text evidence="3">The sequence shown here is derived from an EMBL/GenBank/DDBJ whole genome shotgun (WGS) entry which is preliminary data.</text>
</comment>
<dbReference type="EMBL" id="CAJPWZ010000470">
    <property type="protein sequence ID" value="CAG2194114.1"/>
    <property type="molecule type" value="Genomic_DNA"/>
</dbReference>
<proteinExistence type="predicted"/>
<dbReference type="AlphaFoldDB" id="A0A8S3QGB3"/>
<gene>
    <name evidence="3" type="ORF">MEDL_9207</name>
</gene>
<evidence type="ECO:0000313" key="3">
    <source>
        <dbReference type="EMBL" id="CAG2194114.1"/>
    </source>
</evidence>